<keyword evidence="4" id="KW-0862">Zinc</keyword>
<dbReference type="GO" id="GO:0046872">
    <property type="term" value="F:metal ion binding"/>
    <property type="evidence" value="ECO:0007669"/>
    <property type="project" value="UniProtKB-KW"/>
</dbReference>
<dbReference type="InterPro" id="IPR036866">
    <property type="entry name" value="RibonucZ/Hydroxyglut_hydro"/>
</dbReference>
<gene>
    <name evidence="6" type="ORF">M409DRAFT_62430</name>
</gene>
<evidence type="ECO:0000313" key="6">
    <source>
        <dbReference type="EMBL" id="KAF2172701.1"/>
    </source>
</evidence>
<proteinExistence type="inferred from homology"/>
<organism evidence="6 7">
    <name type="scientific">Zasmidium cellare ATCC 36951</name>
    <dbReference type="NCBI Taxonomy" id="1080233"/>
    <lineage>
        <taxon>Eukaryota</taxon>
        <taxon>Fungi</taxon>
        <taxon>Dikarya</taxon>
        <taxon>Ascomycota</taxon>
        <taxon>Pezizomycotina</taxon>
        <taxon>Dothideomycetes</taxon>
        <taxon>Dothideomycetidae</taxon>
        <taxon>Mycosphaerellales</taxon>
        <taxon>Mycosphaerellaceae</taxon>
        <taxon>Zasmidium</taxon>
    </lineage>
</organism>
<sequence length="348" mass="38753">METSDDIPVRLPPGHTTLTVKLINPVTFGPSILNRFMAPPVPGLETFEAKLVWDLGIRSDYQNYSPKIAEYIPTTKYNIRLKGDVADTIRDGGIGLDQIEAVIWSHWHWDHIGDPSTFPSSTDLIVGRGFKEAMLPGAPANPDSPLQEADWKGRNLREIDFEGAGSLRIGKFPAVDFFGDGSFYLLDSPGHAIGHLCGIVRTTVDPDTFILLGGDVCHYSGLMRPSPHMPIPDSITPNPINPQTSTSLCPGHAFEELQKSRGREPTDTLFTMTFGHDIPLASNTVKWLQELDCNDDVFVIVAHDFHVENVVDHFPHSLNSWKEKGWGKQTRWAWLQELKPYFDSKGVS</sequence>
<dbReference type="InterPro" id="IPR001279">
    <property type="entry name" value="Metallo-B-lactamas"/>
</dbReference>
<dbReference type="Pfam" id="PF00753">
    <property type="entry name" value="Lactamase_B"/>
    <property type="match status" value="1"/>
</dbReference>
<feature type="domain" description="Metallo-beta-lactamase" evidence="5">
    <location>
        <begin position="89"/>
        <end position="128"/>
    </location>
</feature>
<evidence type="ECO:0000313" key="7">
    <source>
        <dbReference type="Proteomes" id="UP000799537"/>
    </source>
</evidence>
<dbReference type="CDD" id="cd07730">
    <property type="entry name" value="metallo-hydrolase-like_MBL-fold"/>
    <property type="match status" value="1"/>
</dbReference>
<keyword evidence="3" id="KW-0378">Hydrolase</keyword>
<dbReference type="InterPro" id="IPR051013">
    <property type="entry name" value="MBL_superfamily_lactonases"/>
</dbReference>
<keyword evidence="7" id="KW-1185">Reference proteome</keyword>
<dbReference type="EMBL" id="ML993580">
    <property type="protein sequence ID" value="KAF2172701.1"/>
    <property type="molecule type" value="Genomic_DNA"/>
</dbReference>
<protein>
    <recommendedName>
        <fullName evidence="5">Metallo-beta-lactamase domain-containing protein</fullName>
    </recommendedName>
</protein>
<dbReference type="SUPFAM" id="SSF56281">
    <property type="entry name" value="Metallo-hydrolase/oxidoreductase"/>
    <property type="match status" value="1"/>
</dbReference>
<dbReference type="GO" id="GO:0016787">
    <property type="term" value="F:hydrolase activity"/>
    <property type="evidence" value="ECO:0007669"/>
    <property type="project" value="UniProtKB-KW"/>
</dbReference>
<evidence type="ECO:0000259" key="5">
    <source>
        <dbReference type="Pfam" id="PF00753"/>
    </source>
</evidence>
<dbReference type="RefSeq" id="XP_033673590.1">
    <property type="nucleotide sequence ID" value="XM_033815171.1"/>
</dbReference>
<name>A0A6A6D001_ZASCE</name>
<dbReference type="Proteomes" id="UP000799537">
    <property type="component" value="Unassembled WGS sequence"/>
</dbReference>
<reference evidence="6" key="1">
    <citation type="journal article" date="2020" name="Stud. Mycol.">
        <title>101 Dothideomycetes genomes: a test case for predicting lifestyles and emergence of pathogens.</title>
        <authorList>
            <person name="Haridas S."/>
            <person name="Albert R."/>
            <person name="Binder M."/>
            <person name="Bloem J."/>
            <person name="Labutti K."/>
            <person name="Salamov A."/>
            <person name="Andreopoulos B."/>
            <person name="Baker S."/>
            <person name="Barry K."/>
            <person name="Bills G."/>
            <person name="Bluhm B."/>
            <person name="Cannon C."/>
            <person name="Castanera R."/>
            <person name="Culley D."/>
            <person name="Daum C."/>
            <person name="Ezra D."/>
            <person name="Gonzalez J."/>
            <person name="Henrissat B."/>
            <person name="Kuo A."/>
            <person name="Liang C."/>
            <person name="Lipzen A."/>
            <person name="Lutzoni F."/>
            <person name="Magnuson J."/>
            <person name="Mondo S."/>
            <person name="Nolan M."/>
            <person name="Ohm R."/>
            <person name="Pangilinan J."/>
            <person name="Park H.-J."/>
            <person name="Ramirez L."/>
            <person name="Alfaro M."/>
            <person name="Sun H."/>
            <person name="Tritt A."/>
            <person name="Yoshinaga Y."/>
            <person name="Zwiers L.-H."/>
            <person name="Turgeon B."/>
            <person name="Goodwin S."/>
            <person name="Spatafora J."/>
            <person name="Crous P."/>
            <person name="Grigoriev I."/>
        </authorList>
    </citation>
    <scope>NUCLEOTIDE SEQUENCE</scope>
    <source>
        <strain evidence="6">ATCC 36951</strain>
    </source>
</reference>
<evidence type="ECO:0000256" key="3">
    <source>
        <dbReference type="ARBA" id="ARBA00022801"/>
    </source>
</evidence>
<dbReference type="Gene3D" id="3.60.15.10">
    <property type="entry name" value="Ribonuclease Z/Hydroxyacylglutathione hydrolase-like"/>
    <property type="match status" value="1"/>
</dbReference>
<accession>A0A6A6D001</accession>
<dbReference type="AlphaFoldDB" id="A0A6A6D001"/>
<dbReference type="PANTHER" id="PTHR42978:SF5">
    <property type="entry name" value="METALLO-BETA-LACTAMASE DOMAIN-CONTAINING PROTEIN"/>
    <property type="match status" value="1"/>
</dbReference>
<dbReference type="GeneID" id="54568443"/>
<dbReference type="PANTHER" id="PTHR42978">
    <property type="entry name" value="QUORUM-QUENCHING LACTONASE YTNP-RELATED-RELATED"/>
    <property type="match status" value="1"/>
</dbReference>
<evidence type="ECO:0000256" key="4">
    <source>
        <dbReference type="ARBA" id="ARBA00022833"/>
    </source>
</evidence>
<evidence type="ECO:0000256" key="2">
    <source>
        <dbReference type="ARBA" id="ARBA00022723"/>
    </source>
</evidence>
<evidence type="ECO:0000256" key="1">
    <source>
        <dbReference type="ARBA" id="ARBA00007749"/>
    </source>
</evidence>
<dbReference type="OrthoDB" id="10250730at2759"/>
<keyword evidence="2" id="KW-0479">Metal-binding</keyword>
<comment type="similarity">
    <text evidence="1">Belongs to the metallo-beta-lactamase superfamily.</text>
</comment>